<dbReference type="PANTHER" id="PTHR43429:SF3">
    <property type="entry name" value="NITRITE REDUCTASE [NAD(P)H]"/>
    <property type="match status" value="1"/>
</dbReference>
<keyword evidence="3" id="KW-0274">FAD</keyword>
<dbReference type="PRINTS" id="PR00368">
    <property type="entry name" value="FADPNR"/>
</dbReference>
<evidence type="ECO:0000259" key="4">
    <source>
        <dbReference type="Pfam" id="PF07992"/>
    </source>
</evidence>
<name>A0A1M6AKN4_9FIRM</name>
<organism evidence="6 7">
    <name type="scientific">Desulfofundulus thermosubterraneus DSM 16057</name>
    <dbReference type="NCBI Taxonomy" id="1121432"/>
    <lineage>
        <taxon>Bacteria</taxon>
        <taxon>Bacillati</taxon>
        <taxon>Bacillota</taxon>
        <taxon>Clostridia</taxon>
        <taxon>Eubacteriales</taxon>
        <taxon>Peptococcaceae</taxon>
        <taxon>Desulfofundulus</taxon>
    </lineage>
</organism>
<dbReference type="PANTHER" id="PTHR43429">
    <property type="entry name" value="PYRIDINE NUCLEOTIDE-DISULFIDE OXIDOREDUCTASE DOMAIN-CONTAINING"/>
    <property type="match status" value="1"/>
</dbReference>
<evidence type="ECO:0000256" key="3">
    <source>
        <dbReference type="ARBA" id="ARBA00022827"/>
    </source>
</evidence>
<dbReference type="InterPro" id="IPR050260">
    <property type="entry name" value="FAD-bd_OxRdtase"/>
</dbReference>
<dbReference type="InterPro" id="IPR041575">
    <property type="entry name" value="Rubredoxin_C"/>
</dbReference>
<dbReference type="PRINTS" id="PR00411">
    <property type="entry name" value="PNDRDTASEI"/>
</dbReference>
<dbReference type="STRING" id="1121432.SAMN02745219_00174"/>
<dbReference type="OrthoDB" id="9807946at2"/>
<proteinExistence type="predicted"/>
<evidence type="ECO:0000313" key="7">
    <source>
        <dbReference type="Proteomes" id="UP000184529"/>
    </source>
</evidence>
<dbReference type="Pfam" id="PF07992">
    <property type="entry name" value="Pyr_redox_2"/>
    <property type="match status" value="1"/>
</dbReference>
<dbReference type="InterPro" id="IPR023753">
    <property type="entry name" value="FAD/NAD-binding_dom"/>
</dbReference>
<dbReference type="SUPFAM" id="SSF51905">
    <property type="entry name" value="FAD/NAD(P)-binding domain"/>
    <property type="match status" value="2"/>
</dbReference>
<evidence type="ECO:0000256" key="2">
    <source>
        <dbReference type="ARBA" id="ARBA00022630"/>
    </source>
</evidence>
<accession>A0A1M6AKN4</accession>
<comment type="cofactor">
    <cofactor evidence="1">
        <name>FAD</name>
        <dbReference type="ChEBI" id="CHEBI:57692"/>
    </cofactor>
</comment>
<dbReference type="Gene3D" id="3.50.50.60">
    <property type="entry name" value="FAD/NAD(P)-binding domain"/>
    <property type="match status" value="2"/>
</dbReference>
<reference evidence="7" key="1">
    <citation type="submission" date="2016-11" db="EMBL/GenBank/DDBJ databases">
        <authorList>
            <person name="Varghese N."/>
            <person name="Submissions S."/>
        </authorList>
    </citation>
    <scope>NUCLEOTIDE SEQUENCE [LARGE SCALE GENOMIC DNA]</scope>
    <source>
        <strain evidence="7">DSM 16057</strain>
    </source>
</reference>
<dbReference type="Proteomes" id="UP000184529">
    <property type="component" value="Unassembled WGS sequence"/>
</dbReference>
<dbReference type="Pfam" id="PF18267">
    <property type="entry name" value="Rubredoxin_C"/>
    <property type="match status" value="1"/>
</dbReference>
<dbReference type="InterPro" id="IPR016156">
    <property type="entry name" value="FAD/NAD-linked_Rdtase_dimer_sf"/>
</dbReference>
<keyword evidence="2" id="KW-0285">Flavoprotein</keyword>
<gene>
    <name evidence="6" type="ORF">SAMN02745219_00174</name>
</gene>
<dbReference type="GO" id="GO:0016491">
    <property type="term" value="F:oxidoreductase activity"/>
    <property type="evidence" value="ECO:0007669"/>
    <property type="project" value="InterPro"/>
</dbReference>
<keyword evidence="7" id="KW-1185">Reference proteome</keyword>
<evidence type="ECO:0000313" key="6">
    <source>
        <dbReference type="EMBL" id="SHI36773.1"/>
    </source>
</evidence>
<feature type="domain" description="FAD/NAD(P)-binding" evidence="4">
    <location>
        <begin position="2"/>
        <end position="302"/>
    </location>
</feature>
<feature type="domain" description="NADH-rubredoxin oxidoreductase C-terminal" evidence="5">
    <location>
        <begin position="328"/>
        <end position="386"/>
    </location>
</feature>
<dbReference type="InterPro" id="IPR036188">
    <property type="entry name" value="FAD/NAD-bd_sf"/>
</dbReference>
<dbReference type="EMBL" id="FQZM01000003">
    <property type="protein sequence ID" value="SHI36773.1"/>
    <property type="molecule type" value="Genomic_DNA"/>
</dbReference>
<sequence>MRFVIIGNSAAGVAAVETLRRLGGFQHRITVVSDELTGAYSRCLLPDLVAGKSTEYSIRLRPAEFYRRLEVELLAGVAAVEVRPGEKRLVLQDGRELAYDRLLVVTGASPVLPAVPGVKAEEVFTLRTLRDARRLSALVPRVSGAVVVGGGLVGLKAAYALKQAGLAWVTVVVTSPRLLIRQLDERAAAMVERELLNAGIDFIYNARVKAFAAGPQGRLTGVELEDGRELPAGLAVVAKGVRPNSGLVEKAGGKVGQGIVVDGNMRTSLDDIYAAGDCIQVTDRLTGQKVNSALWTLAFEQGRYAAANMLGIARPYPAPLTRLNSARFGGVDVVSVGNLEGEEVLAQYDPLSRTYRRLVFDGERLAGFILAGKVDGAGVYTALVKSGRPAWAYRRQLLQGQVGSVSLGTLLEQGKKDLNRNCHINTAT</sequence>
<evidence type="ECO:0000259" key="5">
    <source>
        <dbReference type="Pfam" id="PF18267"/>
    </source>
</evidence>
<dbReference type="Gene3D" id="3.30.390.30">
    <property type="match status" value="1"/>
</dbReference>
<evidence type="ECO:0000256" key="1">
    <source>
        <dbReference type="ARBA" id="ARBA00001974"/>
    </source>
</evidence>
<dbReference type="AlphaFoldDB" id="A0A1M6AKN4"/>
<protein>
    <submittedName>
        <fullName evidence="6">Pyridine nucleotide-disulphide oxidoreductase</fullName>
    </submittedName>
</protein>